<evidence type="ECO:0000313" key="3">
    <source>
        <dbReference type="EMBL" id="GLK11882.1"/>
    </source>
</evidence>
<keyword evidence="1" id="KW-0472">Membrane</keyword>
<organism evidence="3 4">
    <name type="scientific">Streptosporangium carneum</name>
    <dbReference type="NCBI Taxonomy" id="47481"/>
    <lineage>
        <taxon>Bacteria</taxon>
        <taxon>Bacillati</taxon>
        <taxon>Actinomycetota</taxon>
        <taxon>Actinomycetes</taxon>
        <taxon>Streptosporangiales</taxon>
        <taxon>Streptosporangiaceae</taxon>
        <taxon>Streptosporangium</taxon>
    </lineage>
</organism>
<reference evidence="3" key="1">
    <citation type="journal article" date="2014" name="Int. J. Syst. Evol. Microbiol.">
        <title>Complete genome sequence of Corynebacterium casei LMG S-19264T (=DSM 44701T), isolated from a smear-ripened cheese.</title>
        <authorList>
            <consortium name="US DOE Joint Genome Institute (JGI-PGF)"/>
            <person name="Walter F."/>
            <person name="Albersmeier A."/>
            <person name="Kalinowski J."/>
            <person name="Ruckert C."/>
        </authorList>
    </citation>
    <scope>NUCLEOTIDE SEQUENCE</scope>
    <source>
        <strain evidence="3">VKM Ac-2007</strain>
    </source>
</reference>
<accession>A0A9W6I4F1</accession>
<evidence type="ECO:0000259" key="2">
    <source>
        <dbReference type="Pfam" id="PF13115"/>
    </source>
</evidence>
<dbReference type="Pfam" id="PF13115">
    <property type="entry name" value="YtkA"/>
    <property type="match status" value="1"/>
</dbReference>
<dbReference type="Proteomes" id="UP001143474">
    <property type="component" value="Unassembled WGS sequence"/>
</dbReference>
<dbReference type="AlphaFoldDB" id="A0A9W6I4F1"/>
<sequence>MTSTVDGRRRTLWTAACLAVLAGAALWLLWPRGDTGPTVLRGGTTHYRVQLTVDAPRAGANPVTVNVTDLQGRPATLRKVTVEPVMPNMGHAAEPVDAVAEGPGRYRAGSLSLPMSGTWALNVLLHGPTGTDQTAFPILVTR</sequence>
<dbReference type="InterPro" id="IPR032693">
    <property type="entry name" value="YtkA-like_dom"/>
</dbReference>
<evidence type="ECO:0000313" key="4">
    <source>
        <dbReference type="Proteomes" id="UP001143474"/>
    </source>
</evidence>
<feature type="transmembrane region" description="Helical" evidence="1">
    <location>
        <begin position="12"/>
        <end position="30"/>
    </location>
</feature>
<proteinExistence type="predicted"/>
<gene>
    <name evidence="3" type="ORF">GCM10017600_52900</name>
</gene>
<protein>
    <recommendedName>
        <fullName evidence="2">YtkA-like domain-containing protein</fullName>
    </recommendedName>
</protein>
<comment type="caution">
    <text evidence="3">The sequence shown here is derived from an EMBL/GenBank/DDBJ whole genome shotgun (WGS) entry which is preliminary data.</text>
</comment>
<dbReference type="RefSeq" id="WP_271220233.1">
    <property type="nucleotide sequence ID" value="NZ_BAAAVD010000084.1"/>
</dbReference>
<feature type="domain" description="YtkA-like" evidence="2">
    <location>
        <begin position="45"/>
        <end position="123"/>
    </location>
</feature>
<reference evidence="3" key="2">
    <citation type="submission" date="2023-01" db="EMBL/GenBank/DDBJ databases">
        <authorList>
            <person name="Sun Q."/>
            <person name="Evtushenko L."/>
        </authorList>
    </citation>
    <scope>NUCLEOTIDE SEQUENCE</scope>
    <source>
        <strain evidence="3">VKM Ac-2007</strain>
    </source>
</reference>
<dbReference type="EMBL" id="BSEV01000013">
    <property type="protein sequence ID" value="GLK11882.1"/>
    <property type="molecule type" value="Genomic_DNA"/>
</dbReference>
<evidence type="ECO:0000256" key="1">
    <source>
        <dbReference type="SAM" id="Phobius"/>
    </source>
</evidence>
<keyword evidence="1" id="KW-1133">Transmembrane helix</keyword>
<name>A0A9W6I4F1_9ACTN</name>
<keyword evidence="4" id="KW-1185">Reference proteome</keyword>
<keyword evidence="1" id="KW-0812">Transmembrane</keyword>